<dbReference type="RefSeq" id="XP_056485859.1">
    <property type="nucleotide sequence ID" value="XM_056635239.1"/>
</dbReference>
<organism evidence="5 6">
    <name type="scientific">Penicillium cosmopolitanum</name>
    <dbReference type="NCBI Taxonomy" id="1131564"/>
    <lineage>
        <taxon>Eukaryota</taxon>
        <taxon>Fungi</taxon>
        <taxon>Dikarya</taxon>
        <taxon>Ascomycota</taxon>
        <taxon>Pezizomycotina</taxon>
        <taxon>Eurotiomycetes</taxon>
        <taxon>Eurotiomycetidae</taxon>
        <taxon>Eurotiales</taxon>
        <taxon>Aspergillaceae</taxon>
        <taxon>Penicillium</taxon>
    </lineage>
</organism>
<dbReference type="PANTHER" id="PTHR23132">
    <property type="entry name" value="D-ALANINE--D-ALANINE LIGASE"/>
    <property type="match status" value="1"/>
</dbReference>
<dbReference type="OrthoDB" id="422362at2759"/>
<gene>
    <name evidence="5" type="ORF">N7509_010602</name>
</gene>
<evidence type="ECO:0000313" key="6">
    <source>
        <dbReference type="Proteomes" id="UP001147747"/>
    </source>
</evidence>
<proteinExistence type="inferred from homology"/>
<evidence type="ECO:0000256" key="1">
    <source>
        <dbReference type="ARBA" id="ARBA00010871"/>
    </source>
</evidence>
<dbReference type="PANTHER" id="PTHR23132:SF23">
    <property type="entry name" value="D-ALANINE--D-ALANINE LIGASE B"/>
    <property type="match status" value="1"/>
</dbReference>
<evidence type="ECO:0000313" key="5">
    <source>
        <dbReference type="EMBL" id="KAJ5388061.1"/>
    </source>
</evidence>
<protein>
    <submittedName>
        <fullName evidence="5">Glutathione synthetase ATP-binding domain-like protein</fullName>
    </submittedName>
</protein>
<dbReference type="EMBL" id="JAPZBU010000009">
    <property type="protein sequence ID" value="KAJ5388061.1"/>
    <property type="molecule type" value="Genomic_DNA"/>
</dbReference>
<dbReference type="SUPFAM" id="SSF56059">
    <property type="entry name" value="Glutathione synthetase ATP-binding domain-like"/>
    <property type="match status" value="1"/>
</dbReference>
<dbReference type="InterPro" id="IPR011761">
    <property type="entry name" value="ATP-grasp"/>
</dbReference>
<keyword evidence="3" id="KW-0547">Nucleotide-binding</keyword>
<dbReference type="GO" id="GO:0008716">
    <property type="term" value="F:D-alanine-D-alanine ligase activity"/>
    <property type="evidence" value="ECO:0007669"/>
    <property type="project" value="InterPro"/>
</dbReference>
<dbReference type="GO" id="GO:0046872">
    <property type="term" value="F:metal ion binding"/>
    <property type="evidence" value="ECO:0007669"/>
    <property type="project" value="InterPro"/>
</dbReference>
<evidence type="ECO:0000256" key="2">
    <source>
        <dbReference type="ARBA" id="ARBA00022598"/>
    </source>
</evidence>
<dbReference type="InterPro" id="IPR013815">
    <property type="entry name" value="ATP_grasp_subdomain_1"/>
</dbReference>
<dbReference type="Gene3D" id="3.30.470.20">
    <property type="entry name" value="ATP-grasp fold, B domain"/>
    <property type="match status" value="1"/>
</dbReference>
<name>A0A9W9VRL3_9EURO</name>
<dbReference type="Pfam" id="PF07478">
    <property type="entry name" value="Dala_Dala_lig_C"/>
    <property type="match status" value="1"/>
</dbReference>
<accession>A0A9W9VRL3</accession>
<dbReference type="GeneID" id="81374219"/>
<comment type="similarity">
    <text evidence="1">Belongs to the D-alanine--D-alanine ligase family.</text>
</comment>
<dbReference type="PROSITE" id="PS50975">
    <property type="entry name" value="ATP_GRASP"/>
    <property type="match status" value="1"/>
</dbReference>
<reference evidence="5" key="1">
    <citation type="submission" date="2022-12" db="EMBL/GenBank/DDBJ databases">
        <authorList>
            <person name="Petersen C."/>
        </authorList>
    </citation>
    <scope>NUCLEOTIDE SEQUENCE</scope>
    <source>
        <strain evidence="5">IBT 29677</strain>
    </source>
</reference>
<sequence length="428" mass="47397">MSNTMNGGFKFRLLRQNLNLPLHPLVRCCSPHVQVPIPPLALPLPFRQYSQMAPKKPVIAVLYQALAPPMYDGVSKPPKPGGYRDSGSDVAYALAREGFTILTPVENPDPADQNQWCYPDTEEGILEVVQKGATHLWANTVLFAEHPLQTSTRLTPYESNLKVIGQPPICADRFDDKSFTNDELRRHGGFTLPQSWTVDDPRSGKAEYALLQKTLDGTLALIKENDYPIVAKPVRGRGSHGVKICRNPADLREHIAYLFDESPRVLLEEYLKEEEGTITIMPPSDRRDQHWALPPVTRFNHVDGIAPYSGNVAVTVNSRAVTAAEIESDSAYSNIMRECEGVAGLLKTTAPLRIDIRRFGPGTNFALFDINMKPNITGPGRPGRDDQTSLMGLAAGSIGWDYPTFLQYVLGSAQSLGILRNYKSALNY</sequence>
<dbReference type="AlphaFoldDB" id="A0A9W9VRL3"/>
<reference evidence="5" key="2">
    <citation type="journal article" date="2023" name="IMA Fungus">
        <title>Comparative genomic study of the Penicillium genus elucidates a diverse pangenome and 15 lateral gene transfer events.</title>
        <authorList>
            <person name="Petersen C."/>
            <person name="Sorensen T."/>
            <person name="Nielsen M.R."/>
            <person name="Sondergaard T.E."/>
            <person name="Sorensen J.L."/>
            <person name="Fitzpatrick D.A."/>
            <person name="Frisvad J.C."/>
            <person name="Nielsen K.L."/>
        </authorList>
    </citation>
    <scope>NUCLEOTIDE SEQUENCE</scope>
    <source>
        <strain evidence="5">IBT 29677</strain>
    </source>
</reference>
<dbReference type="InterPro" id="IPR011095">
    <property type="entry name" value="Dala_Dala_lig_C"/>
</dbReference>
<comment type="caution">
    <text evidence="5">The sequence shown here is derived from an EMBL/GenBank/DDBJ whole genome shotgun (WGS) entry which is preliminary data.</text>
</comment>
<evidence type="ECO:0000259" key="4">
    <source>
        <dbReference type="PROSITE" id="PS50975"/>
    </source>
</evidence>
<keyword evidence="3 5" id="KW-0067">ATP-binding</keyword>
<evidence type="ECO:0000256" key="3">
    <source>
        <dbReference type="PROSITE-ProRule" id="PRU00409"/>
    </source>
</evidence>
<keyword evidence="2" id="KW-0436">Ligase</keyword>
<keyword evidence="6" id="KW-1185">Reference proteome</keyword>
<feature type="domain" description="ATP-grasp" evidence="4">
    <location>
        <begin position="182"/>
        <end position="399"/>
    </location>
</feature>
<dbReference type="Gene3D" id="3.30.1490.20">
    <property type="entry name" value="ATP-grasp fold, A domain"/>
    <property type="match status" value="1"/>
</dbReference>
<dbReference type="GO" id="GO:0005524">
    <property type="term" value="F:ATP binding"/>
    <property type="evidence" value="ECO:0007669"/>
    <property type="project" value="UniProtKB-UniRule"/>
</dbReference>
<dbReference type="Proteomes" id="UP001147747">
    <property type="component" value="Unassembled WGS sequence"/>
</dbReference>